<evidence type="ECO:0000259" key="6">
    <source>
        <dbReference type="PROSITE" id="PS50110"/>
    </source>
</evidence>
<evidence type="ECO:0000313" key="8">
    <source>
        <dbReference type="Proteomes" id="UP000502136"/>
    </source>
</evidence>
<dbReference type="Pfam" id="PF12833">
    <property type="entry name" value="HTH_18"/>
    <property type="match status" value="1"/>
</dbReference>
<keyword evidence="2" id="KW-0238">DNA-binding</keyword>
<evidence type="ECO:0000256" key="1">
    <source>
        <dbReference type="ARBA" id="ARBA00023015"/>
    </source>
</evidence>
<dbReference type="SMART" id="SM00448">
    <property type="entry name" value="REC"/>
    <property type="match status" value="1"/>
</dbReference>
<organism evidence="7 8">
    <name type="scientific">Paenibacillus albicereus</name>
    <dbReference type="NCBI Taxonomy" id="2726185"/>
    <lineage>
        <taxon>Bacteria</taxon>
        <taxon>Bacillati</taxon>
        <taxon>Bacillota</taxon>
        <taxon>Bacilli</taxon>
        <taxon>Bacillales</taxon>
        <taxon>Paenibacillaceae</taxon>
        <taxon>Paenibacillus</taxon>
    </lineage>
</organism>
<dbReference type="InterPro" id="IPR020449">
    <property type="entry name" value="Tscrpt_reg_AraC-type_HTH"/>
</dbReference>
<dbReference type="GO" id="GO:0043565">
    <property type="term" value="F:sequence-specific DNA binding"/>
    <property type="evidence" value="ECO:0007669"/>
    <property type="project" value="InterPro"/>
</dbReference>
<feature type="modified residue" description="4-aspartylphosphate" evidence="4">
    <location>
        <position position="54"/>
    </location>
</feature>
<dbReference type="InterPro" id="IPR018060">
    <property type="entry name" value="HTH_AraC"/>
</dbReference>
<dbReference type="Gene3D" id="1.10.10.60">
    <property type="entry name" value="Homeodomain-like"/>
    <property type="match status" value="2"/>
</dbReference>
<sequence length="258" mass="28981">MRVLIVDDERMTRRGIQLTLERHFKGSLELELAEHGEMALLAMQERGADLLLTDVRMPGMTGVELLEELARRGLSTTSILLTGYAEFEYARAALRLGACNYLLKPLDQAKLIEAVEDGLARSLESSRMRRSMKLYDERLGDGIREGGLAPGSSSIDQACAYMEEHLADALALKEVAAAVHLSPSYFSVLFKQERGVTFSEYASRLRHRRAKELLLTTRSDILLIAEEAGYQSASYFIKVFKEREGMTPRQYREACGKP</sequence>
<dbReference type="InterPro" id="IPR011006">
    <property type="entry name" value="CheY-like_superfamily"/>
</dbReference>
<feature type="domain" description="Response regulatory" evidence="6">
    <location>
        <begin position="2"/>
        <end position="119"/>
    </location>
</feature>
<reference evidence="7 8" key="1">
    <citation type="submission" date="2020-04" db="EMBL/GenBank/DDBJ databases">
        <title>Novel Paenibacillus strain UniB2 isolated from commercial digestive syrup.</title>
        <authorList>
            <person name="Thorat V."/>
            <person name="Kirdat K."/>
            <person name="Tiwarekar B."/>
            <person name="Yadav A."/>
        </authorList>
    </citation>
    <scope>NUCLEOTIDE SEQUENCE [LARGE SCALE GENOMIC DNA]</scope>
    <source>
        <strain evidence="7 8">UniB2</strain>
    </source>
</reference>
<evidence type="ECO:0000256" key="3">
    <source>
        <dbReference type="ARBA" id="ARBA00023163"/>
    </source>
</evidence>
<dbReference type="SUPFAM" id="SSF46689">
    <property type="entry name" value="Homeodomain-like"/>
    <property type="match status" value="2"/>
</dbReference>
<dbReference type="GO" id="GO:0000160">
    <property type="term" value="P:phosphorelay signal transduction system"/>
    <property type="evidence" value="ECO:0007669"/>
    <property type="project" value="InterPro"/>
</dbReference>
<gene>
    <name evidence="7" type="ORF">HGI30_05020</name>
</gene>
<dbReference type="PROSITE" id="PS50110">
    <property type="entry name" value="RESPONSE_REGULATORY"/>
    <property type="match status" value="1"/>
</dbReference>
<dbReference type="Proteomes" id="UP000502136">
    <property type="component" value="Chromosome"/>
</dbReference>
<dbReference type="InterPro" id="IPR001789">
    <property type="entry name" value="Sig_transdc_resp-reg_receiver"/>
</dbReference>
<dbReference type="PRINTS" id="PR00032">
    <property type="entry name" value="HTHARAC"/>
</dbReference>
<dbReference type="SUPFAM" id="SSF52172">
    <property type="entry name" value="CheY-like"/>
    <property type="match status" value="1"/>
</dbReference>
<dbReference type="SMART" id="SM00342">
    <property type="entry name" value="HTH_ARAC"/>
    <property type="match status" value="1"/>
</dbReference>
<dbReference type="AlphaFoldDB" id="A0A6H2GU75"/>
<dbReference type="PROSITE" id="PS01124">
    <property type="entry name" value="HTH_ARAC_FAMILY_2"/>
    <property type="match status" value="1"/>
</dbReference>
<accession>A0A6H2GU75</accession>
<dbReference type="Pfam" id="PF00072">
    <property type="entry name" value="Response_reg"/>
    <property type="match status" value="1"/>
</dbReference>
<protein>
    <submittedName>
        <fullName evidence="7">Response regulator</fullName>
    </submittedName>
</protein>
<proteinExistence type="predicted"/>
<name>A0A6H2GU75_9BACL</name>
<dbReference type="Gene3D" id="3.40.50.2300">
    <property type="match status" value="1"/>
</dbReference>
<evidence type="ECO:0000256" key="2">
    <source>
        <dbReference type="ARBA" id="ARBA00023125"/>
    </source>
</evidence>
<dbReference type="GO" id="GO:0003700">
    <property type="term" value="F:DNA-binding transcription factor activity"/>
    <property type="evidence" value="ECO:0007669"/>
    <property type="project" value="InterPro"/>
</dbReference>
<evidence type="ECO:0000259" key="5">
    <source>
        <dbReference type="PROSITE" id="PS01124"/>
    </source>
</evidence>
<evidence type="ECO:0000256" key="4">
    <source>
        <dbReference type="PROSITE-ProRule" id="PRU00169"/>
    </source>
</evidence>
<dbReference type="PANTHER" id="PTHR43280:SF28">
    <property type="entry name" value="HTH-TYPE TRANSCRIPTIONAL ACTIVATOR RHAS"/>
    <property type="match status" value="1"/>
</dbReference>
<keyword evidence="4" id="KW-0597">Phosphoprotein</keyword>
<evidence type="ECO:0000313" key="7">
    <source>
        <dbReference type="EMBL" id="QJC50983.1"/>
    </source>
</evidence>
<dbReference type="PANTHER" id="PTHR43280">
    <property type="entry name" value="ARAC-FAMILY TRANSCRIPTIONAL REGULATOR"/>
    <property type="match status" value="1"/>
</dbReference>
<dbReference type="RefSeq" id="WP_168906638.1">
    <property type="nucleotide sequence ID" value="NZ_CP051428.1"/>
</dbReference>
<dbReference type="EMBL" id="CP051428">
    <property type="protein sequence ID" value="QJC50983.1"/>
    <property type="molecule type" value="Genomic_DNA"/>
</dbReference>
<dbReference type="CDD" id="cd17536">
    <property type="entry name" value="REC_YesN-like"/>
    <property type="match status" value="1"/>
</dbReference>
<dbReference type="KEGG" id="palr:HGI30_05020"/>
<dbReference type="InterPro" id="IPR009057">
    <property type="entry name" value="Homeodomain-like_sf"/>
</dbReference>
<keyword evidence="1" id="KW-0805">Transcription regulation</keyword>
<keyword evidence="3" id="KW-0804">Transcription</keyword>
<feature type="domain" description="HTH araC/xylS-type" evidence="5">
    <location>
        <begin position="156"/>
        <end position="254"/>
    </location>
</feature>
<keyword evidence="8" id="KW-1185">Reference proteome</keyword>